<evidence type="ECO:0000313" key="6">
    <source>
        <dbReference type="EMBL" id="KAA8642889.1"/>
    </source>
</evidence>
<organism evidence="6 7">
    <name type="scientific">Aspergillus tanneri</name>
    <dbReference type="NCBI Taxonomy" id="1220188"/>
    <lineage>
        <taxon>Eukaryota</taxon>
        <taxon>Fungi</taxon>
        <taxon>Dikarya</taxon>
        <taxon>Ascomycota</taxon>
        <taxon>Pezizomycotina</taxon>
        <taxon>Eurotiomycetes</taxon>
        <taxon>Eurotiomycetidae</taxon>
        <taxon>Eurotiales</taxon>
        <taxon>Aspergillaceae</taxon>
        <taxon>Aspergillus</taxon>
        <taxon>Aspergillus subgen. Circumdati</taxon>
    </lineage>
</organism>
<dbReference type="PANTHER" id="PTHR23501">
    <property type="entry name" value="MAJOR FACILITATOR SUPERFAMILY"/>
    <property type="match status" value="1"/>
</dbReference>
<dbReference type="OrthoDB" id="2241241at2759"/>
<protein>
    <recommendedName>
        <fullName evidence="8">Major facilitator superfamily (MFS) profile domain-containing protein</fullName>
    </recommendedName>
</protein>
<keyword evidence="3 5" id="KW-1133">Transmembrane helix</keyword>
<dbReference type="SUPFAM" id="SSF103473">
    <property type="entry name" value="MFS general substrate transporter"/>
    <property type="match status" value="1"/>
</dbReference>
<proteinExistence type="predicted"/>
<evidence type="ECO:0000256" key="2">
    <source>
        <dbReference type="ARBA" id="ARBA00022692"/>
    </source>
</evidence>
<dbReference type="EMBL" id="QUQM01000005">
    <property type="protein sequence ID" value="KAA8642889.1"/>
    <property type="molecule type" value="Genomic_DNA"/>
</dbReference>
<reference evidence="6 7" key="1">
    <citation type="submission" date="2019-08" db="EMBL/GenBank/DDBJ databases">
        <title>The genome sequence of a newly discovered highly antifungal drug resistant Aspergillus species, Aspergillus tanneri NIH 1004.</title>
        <authorList>
            <person name="Mounaud S."/>
            <person name="Singh I."/>
            <person name="Joardar V."/>
            <person name="Pakala S."/>
            <person name="Pakala S."/>
            <person name="Venepally P."/>
            <person name="Chung J.K."/>
            <person name="Losada L."/>
            <person name="Nierman W.C."/>
        </authorList>
    </citation>
    <scope>NUCLEOTIDE SEQUENCE [LARGE SCALE GENOMIC DNA]</scope>
    <source>
        <strain evidence="6 7">NIH1004</strain>
    </source>
</reference>
<feature type="transmembrane region" description="Helical" evidence="5">
    <location>
        <begin position="52"/>
        <end position="78"/>
    </location>
</feature>
<dbReference type="GO" id="GO:0005886">
    <property type="term" value="C:plasma membrane"/>
    <property type="evidence" value="ECO:0007669"/>
    <property type="project" value="TreeGrafter"/>
</dbReference>
<dbReference type="PANTHER" id="PTHR23501:SF87">
    <property type="entry name" value="SIDEROPHORE IRON TRANSPORTER 2"/>
    <property type="match status" value="1"/>
</dbReference>
<dbReference type="RefSeq" id="XP_033422251.1">
    <property type="nucleotide sequence ID" value="XM_033574233.1"/>
</dbReference>
<dbReference type="Proteomes" id="UP000324241">
    <property type="component" value="Unassembled WGS sequence"/>
</dbReference>
<comment type="caution">
    <text evidence="6">The sequence shown here is derived from an EMBL/GenBank/DDBJ whole genome shotgun (WGS) entry which is preliminary data.</text>
</comment>
<name>A0A5M9MEG7_9EURO</name>
<gene>
    <name evidence="6" type="ORF">ATNIH1004_009650</name>
</gene>
<dbReference type="AlphaFoldDB" id="A0A5M9MEG7"/>
<accession>A0A5M9MEG7</accession>
<keyword evidence="4 5" id="KW-0472">Membrane</keyword>
<dbReference type="InterPro" id="IPR036259">
    <property type="entry name" value="MFS_trans_sf"/>
</dbReference>
<evidence type="ECO:0000256" key="1">
    <source>
        <dbReference type="ARBA" id="ARBA00004141"/>
    </source>
</evidence>
<sequence>MGILLYLIDMGDGRMGNEASFVTAKALIGIGRGFYQTASQVSAQAVVSRQEISVVTAVLFASMGVGGAIGTSISGAIWRNNLPAKLQQYLPDDLKPQATAIFQSIITAQKYAKGTAVREAIDRSYRETQRFLAIGGLCAVSPMLIVMLFLKNVHLDKRDNVVEEPVERSDKIEGELGFVRGR</sequence>
<comment type="subcellular location">
    <subcellularLocation>
        <location evidence="1">Membrane</location>
        <topology evidence="1">Multi-pass membrane protein</topology>
    </subcellularLocation>
</comment>
<dbReference type="VEuPathDB" id="FungiDB:EYZ11_009125"/>
<dbReference type="GO" id="GO:0015343">
    <property type="term" value="F:siderophore-iron transmembrane transporter activity"/>
    <property type="evidence" value="ECO:0007669"/>
    <property type="project" value="TreeGrafter"/>
</dbReference>
<evidence type="ECO:0000256" key="5">
    <source>
        <dbReference type="SAM" id="Phobius"/>
    </source>
</evidence>
<evidence type="ECO:0008006" key="8">
    <source>
        <dbReference type="Google" id="ProtNLM"/>
    </source>
</evidence>
<feature type="transmembrane region" description="Helical" evidence="5">
    <location>
        <begin position="131"/>
        <end position="150"/>
    </location>
</feature>
<evidence type="ECO:0000256" key="4">
    <source>
        <dbReference type="ARBA" id="ARBA00023136"/>
    </source>
</evidence>
<dbReference type="GeneID" id="54332352"/>
<evidence type="ECO:0000256" key="3">
    <source>
        <dbReference type="ARBA" id="ARBA00022989"/>
    </source>
</evidence>
<dbReference type="Gene3D" id="1.20.1250.20">
    <property type="entry name" value="MFS general substrate transporter like domains"/>
    <property type="match status" value="1"/>
</dbReference>
<keyword evidence="2 5" id="KW-0812">Transmembrane</keyword>
<evidence type="ECO:0000313" key="7">
    <source>
        <dbReference type="Proteomes" id="UP000324241"/>
    </source>
</evidence>